<dbReference type="WBParaSite" id="Smp_143980.3">
    <property type="protein sequence ID" value="Smp_143980.3"/>
    <property type="gene ID" value="Smp_143980"/>
</dbReference>
<keyword evidence="1" id="KW-0732">Signal</keyword>
<dbReference type="ExpressionAtlas" id="A0A5K4EPX8">
    <property type="expression patterns" value="differential"/>
</dbReference>
<organism evidence="2">
    <name type="scientific">Schistosoma mansoni</name>
    <name type="common">Blood fluke</name>
    <dbReference type="NCBI Taxonomy" id="6183"/>
    <lineage>
        <taxon>Eukaryota</taxon>
        <taxon>Metazoa</taxon>
        <taxon>Spiralia</taxon>
        <taxon>Lophotrochozoa</taxon>
        <taxon>Platyhelminthes</taxon>
        <taxon>Trematoda</taxon>
        <taxon>Digenea</taxon>
        <taxon>Strigeidida</taxon>
        <taxon>Schistosomatoidea</taxon>
        <taxon>Schistosomatidae</taxon>
        <taxon>Schistosoma</taxon>
    </lineage>
</organism>
<reference evidence="2" key="1">
    <citation type="submission" date="2019-11" db="UniProtKB">
        <authorList>
            <consortium name="WormBaseParasite"/>
        </authorList>
    </citation>
    <scope>IDENTIFICATION</scope>
    <source>
        <strain evidence="2">Puerto Rican</strain>
    </source>
</reference>
<proteinExistence type="predicted"/>
<protein>
    <recommendedName>
        <fullName evidence="3">SUEL-type lectin domain-containing protein</fullName>
    </recommendedName>
</protein>
<feature type="signal peptide" evidence="1">
    <location>
        <begin position="1"/>
        <end position="22"/>
    </location>
</feature>
<dbReference type="InParanoid" id="A0A5K4EPX8"/>
<evidence type="ECO:0000256" key="1">
    <source>
        <dbReference type="SAM" id="SignalP"/>
    </source>
</evidence>
<dbReference type="CDD" id="cd22823">
    <property type="entry name" value="Gal_Rha_Lectin"/>
    <property type="match status" value="1"/>
</dbReference>
<dbReference type="Gene3D" id="2.60.120.740">
    <property type="match status" value="1"/>
</dbReference>
<dbReference type="InterPro" id="IPR043159">
    <property type="entry name" value="Lectin_gal-bd_sf"/>
</dbReference>
<name>A0A5K4EPX8_SCHMA</name>
<dbReference type="AlphaFoldDB" id="A0A5K4EPX8"/>
<evidence type="ECO:0008006" key="3">
    <source>
        <dbReference type="Google" id="ProtNLM"/>
    </source>
</evidence>
<accession>A0A5K4EPX8</accession>
<sequence length="143" mass="16466">MLLGIFFTYQVWIFICIFEASADWELSCYNESLHIHCDPEKTIIIHEAHFGYFREVLLISNSTNRCRAHNSRDCWVDVTANISRRCSGHSVCKTSVHYSSDLSADLLTRECPFIIDDAAEPTLFVEYDCIPTSMFGDYLFSCI</sequence>
<feature type="chain" id="PRO_5024276376" description="SUEL-type lectin domain-containing protein" evidence="1">
    <location>
        <begin position="23"/>
        <end position="143"/>
    </location>
</feature>
<evidence type="ECO:0000313" key="2">
    <source>
        <dbReference type="WBParaSite" id="Smp_143980.3"/>
    </source>
</evidence>